<evidence type="ECO:0000256" key="9">
    <source>
        <dbReference type="ARBA" id="ARBA00022884"/>
    </source>
</evidence>
<evidence type="ECO:0000256" key="11">
    <source>
        <dbReference type="ARBA" id="ARBA00023187"/>
    </source>
</evidence>
<keyword evidence="16" id="KW-1185">Reference proteome</keyword>
<organism evidence="15 16">
    <name type="scientific">Podospora bellae-mahoneyi</name>
    <dbReference type="NCBI Taxonomy" id="2093777"/>
    <lineage>
        <taxon>Eukaryota</taxon>
        <taxon>Fungi</taxon>
        <taxon>Dikarya</taxon>
        <taxon>Ascomycota</taxon>
        <taxon>Pezizomycotina</taxon>
        <taxon>Sordariomycetes</taxon>
        <taxon>Sordariomycetidae</taxon>
        <taxon>Sordariales</taxon>
        <taxon>Podosporaceae</taxon>
        <taxon>Podospora</taxon>
    </lineage>
</organism>
<name>A0ABR0FRS0_9PEZI</name>
<keyword evidence="8" id="KW-0810">Translation regulation</keyword>
<dbReference type="EMBL" id="JAFFGZ010000004">
    <property type="protein sequence ID" value="KAK4646646.1"/>
    <property type="molecule type" value="Genomic_DNA"/>
</dbReference>
<keyword evidence="9" id="KW-0694">RNA-binding</keyword>
<evidence type="ECO:0000256" key="13">
    <source>
        <dbReference type="SAM" id="MobiDB-lite"/>
    </source>
</evidence>
<protein>
    <recommendedName>
        <fullName evidence="14">Btz domain-containing protein</fullName>
    </recommendedName>
</protein>
<feature type="region of interest" description="Disordered" evidence="13">
    <location>
        <begin position="249"/>
        <end position="279"/>
    </location>
</feature>
<comment type="caution">
    <text evidence="15">The sequence shown here is derived from an EMBL/GenBank/DDBJ whole genome shotgun (WGS) entry which is preliminary data.</text>
</comment>
<evidence type="ECO:0000256" key="1">
    <source>
        <dbReference type="ARBA" id="ARBA00004123"/>
    </source>
</evidence>
<evidence type="ECO:0000313" key="15">
    <source>
        <dbReference type="EMBL" id="KAK4646646.1"/>
    </source>
</evidence>
<feature type="region of interest" description="Disordered" evidence="13">
    <location>
        <begin position="469"/>
        <end position="535"/>
    </location>
</feature>
<evidence type="ECO:0000313" key="16">
    <source>
        <dbReference type="Proteomes" id="UP001322138"/>
    </source>
</evidence>
<comment type="subcellular location">
    <subcellularLocation>
        <location evidence="2">Cytoplasm</location>
    </subcellularLocation>
    <subcellularLocation>
        <location evidence="1">Nucleus</location>
    </subcellularLocation>
</comment>
<evidence type="ECO:0000256" key="8">
    <source>
        <dbReference type="ARBA" id="ARBA00022845"/>
    </source>
</evidence>
<evidence type="ECO:0000256" key="7">
    <source>
        <dbReference type="ARBA" id="ARBA00022816"/>
    </source>
</evidence>
<feature type="compositionally biased region" description="Low complexity" evidence="13">
    <location>
        <begin position="469"/>
        <end position="487"/>
    </location>
</feature>
<dbReference type="RefSeq" id="XP_062735622.1">
    <property type="nucleotide sequence ID" value="XM_062876973.1"/>
</dbReference>
<accession>A0ABR0FRS0</accession>
<keyword evidence="6" id="KW-0507">mRNA processing</keyword>
<keyword evidence="4" id="KW-0813">Transport</keyword>
<evidence type="ECO:0000256" key="3">
    <source>
        <dbReference type="ARBA" id="ARBA00009548"/>
    </source>
</evidence>
<proteinExistence type="inferred from homology"/>
<keyword evidence="5" id="KW-0963">Cytoplasm</keyword>
<evidence type="ECO:0000256" key="10">
    <source>
        <dbReference type="ARBA" id="ARBA00023161"/>
    </source>
</evidence>
<keyword evidence="12" id="KW-0539">Nucleus</keyword>
<keyword evidence="10" id="KW-0866">Nonsense-mediated mRNA decay</keyword>
<reference evidence="15 16" key="1">
    <citation type="journal article" date="2023" name="bioRxiv">
        <title>High-quality genome assemblies of four members of thePodospora anserinaspecies complex.</title>
        <authorList>
            <person name="Ament-Velasquez S.L."/>
            <person name="Vogan A.A."/>
            <person name="Wallerman O."/>
            <person name="Hartmann F."/>
            <person name="Gautier V."/>
            <person name="Silar P."/>
            <person name="Giraud T."/>
            <person name="Johannesson H."/>
        </authorList>
    </citation>
    <scope>NUCLEOTIDE SEQUENCE [LARGE SCALE GENOMIC DNA]</scope>
    <source>
        <strain evidence="15 16">CBS 112042</strain>
    </source>
</reference>
<comment type="similarity">
    <text evidence="3">Belongs to the CASC3 family.</text>
</comment>
<feature type="region of interest" description="Disordered" evidence="13">
    <location>
        <begin position="1"/>
        <end position="96"/>
    </location>
</feature>
<gene>
    <name evidence="15" type="ORF">QC761_212400</name>
</gene>
<feature type="compositionally biased region" description="Basic residues" evidence="13">
    <location>
        <begin position="1"/>
        <end position="14"/>
    </location>
</feature>
<feature type="compositionally biased region" description="Polar residues" evidence="13">
    <location>
        <begin position="146"/>
        <end position="161"/>
    </location>
</feature>
<dbReference type="InterPro" id="IPR018545">
    <property type="entry name" value="Btz_dom"/>
</dbReference>
<evidence type="ECO:0000259" key="14">
    <source>
        <dbReference type="SMART" id="SM01044"/>
    </source>
</evidence>
<feature type="compositionally biased region" description="Basic and acidic residues" evidence="13">
    <location>
        <begin position="162"/>
        <end position="178"/>
    </location>
</feature>
<evidence type="ECO:0000256" key="2">
    <source>
        <dbReference type="ARBA" id="ARBA00004496"/>
    </source>
</evidence>
<dbReference type="SMART" id="SM01044">
    <property type="entry name" value="Btz"/>
    <property type="match status" value="1"/>
</dbReference>
<feature type="region of interest" description="Disordered" evidence="13">
    <location>
        <begin position="126"/>
        <end position="186"/>
    </location>
</feature>
<evidence type="ECO:0000256" key="6">
    <source>
        <dbReference type="ARBA" id="ARBA00022664"/>
    </source>
</evidence>
<keyword evidence="11" id="KW-0508">mRNA splicing</keyword>
<keyword evidence="7" id="KW-0509">mRNA transport</keyword>
<dbReference type="GeneID" id="87896455"/>
<feature type="domain" description="Btz" evidence="14">
    <location>
        <begin position="140"/>
        <end position="278"/>
    </location>
</feature>
<evidence type="ECO:0000256" key="5">
    <source>
        <dbReference type="ARBA" id="ARBA00022490"/>
    </source>
</evidence>
<dbReference type="Pfam" id="PF09405">
    <property type="entry name" value="Btz"/>
    <property type="match status" value="1"/>
</dbReference>
<sequence>MAAVTRRKKTIGQRRRIEDDGDEEAGPGLDLDDDSLTDPSSDEHDPADDSDTSNVDEVSPRLLSARKALGNGSAKRVYRHKPDVVVSKDSATKKPEPVIAGADVMLEGLTLGDKENRAEELEFDDIKTDTKPATAPSVKDSAPVIVSSTSIPGQQPRTSLQEQKRREHDEYRKKRDEDPTFVPNRGNFFLHDHRHAGPAANGFRPYSRQQLRGRGGGRAGAFGREFIPMNPFQNPSDPTTRGPWQHDMHEQVAEHPPPAPYRPSRYRPDPEGPANGNGVIPYAPAPESPINRNMSSEKVLGTVTVRVYLPNVFDGPKLFPGLVLKAYTKLPDHRPPLRRDKPVRISLPYHSAPVMPRYIYPNPDRSFIFIPRALRPNQQRTRGKGPRSIMGSGPFSRRTSVWGGSIYGSIYSPSVAMSRRSSIAHDMGRDFMLSPTGSAISRPPLPADANKPVVRLPPFAQAQAPAPIMQAPAPAPAPALASQPAQPDGAEKVGPSAESSINALPQPQTHPLPQRPAFQENKPNSIPMHQPRPQKAVSIDNIESPVRQNANAPAPYQQAFLHQVPPQIPNGFPPDVHARHPSYQSQLSATPLSQIPERAIHAAPFQPNTFGQPGYYAQPYPGMQPQQGYYYPQGYPPANMAPNANAPSFVPAGPPAPAPMNYAASAQGDVPSAQAPGQAPTPNLVTQEVNGTVYYFNANDIPSVPGYAPFPPAQPFAPGMVPGPDAYYYQQPTPGMVYYPQ</sequence>
<dbReference type="Proteomes" id="UP001322138">
    <property type="component" value="Unassembled WGS sequence"/>
</dbReference>
<feature type="compositionally biased region" description="Polar residues" evidence="13">
    <location>
        <begin position="497"/>
        <end position="507"/>
    </location>
</feature>
<evidence type="ECO:0000256" key="12">
    <source>
        <dbReference type="ARBA" id="ARBA00023242"/>
    </source>
</evidence>
<feature type="compositionally biased region" description="Acidic residues" evidence="13">
    <location>
        <begin position="19"/>
        <end position="36"/>
    </location>
</feature>
<evidence type="ECO:0000256" key="4">
    <source>
        <dbReference type="ARBA" id="ARBA00022448"/>
    </source>
</evidence>